<dbReference type="GO" id="GO:0031146">
    <property type="term" value="P:SCF-dependent proteasomal ubiquitin-dependent protein catabolic process"/>
    <property type="evidence" value="ECO:0007669"/>
    <property type="project" value="TreeGrafter"/>
</dbReference>
<feature type="compositionally biased region" description="Polar residues" evidence="1">
    <location>
        <begin position="585"/>
        <end position="598"/>
    </location>
</feature>
<organism evidence="3 4">
    <name type="scientific">Torulaspora globosa</name>
    <dbReference type="NCBI Taxonomy" id="48254"/>
    <lineage>
        <taxon>Eukaryota</taxon>
        <taxon>Fungi</taxon>
        <taxon>Dikarya</taxon>
        <taxon>Ascomycota</taxon>
        <taxon>Saccharomycotina</taxon>
        <taxon>Saccharomycetes</taxon>
        <taxon>Saccharomycetales</taxon>
        <taxon>Saccharomycetaceae</taxon>
        <taxon>Torulaspora</taxon>
    </lineage>
</organism>
<feature type="region of interest" description="Disordered" evidence="1">
    <location>
        <begin position="585"/>
        <end position="625"/>
    </location>
</feature>
<evidence type="ECO:0000256" key="1">
    <source>
        <dbReference type="SAM" id="MobiDB-lite"/>
    </source>
</evidence>
<dbReference type="GO" id="GO:0019005">
    <property type="term" value="C:SCF ubiquitin ligase complex"/>
    <property type="evidence" value="ECO:0007669"/>
    <property type="project" value="TreeGrafter"/>
</dbReference>
<dbReference type="OrthoDB" id="2095648at2759"/>
<gene>
    <name evidence="3" type="ORF">HG537_0G00300</name>
</gene>
<dbReference type="PANTHER" id="PTHR14381">
    <property type="entry name" value="DACTYLIN"/>
    <property type="match status" value="1"/>
</dbReference>
<dbReference type="InterPro" id="IPR003903">
    <property type="entry name" value="UIM_dom"/>
</dbReference>
<dbReference type="Pfam" id="PF12937">
    <property type="entry name" value="F-box-like"/>
    <property type="match status" value="1"/>
</dbReference>
<dbReference type="PROSITE" id="PS50181">
    <property type="entry name" value="FBOX"/>
    <property type="match status" value="1"/>
</dbReference>
<reference evidence="3 4" key="1">
    <citation type="submission" date="2020-06" db="EMBL/GenBank/DDBJ databases">
        <title>The yeast mating-type switching endonuclease HO is a domesticated member of an unorthodox homing genetic element family.</title>
        <authorList>
            <person name="Coughlan A.Y."/>
            <person name="Lombardi L."/>
            <person name="Braun-Galleani S."/>
            <person name="Martos A.R."/>
            <person name="Galeote V."/>
            <person name="Bigey F."/>
            <person name="Dequin S."/>
            <person name="Byrne K.P."/>
            <person name="Wolfe K.H."/>
        </authorList>
    </citation>
    <scope>NUCLEOTIDE SEQUENCE [LARGE SCALE GENOMIC DNA]</scope>
    <source>
        <strain evidence="3 4">CBS2947</strain>
    </source>
</reference>
<proteinExistence type="predicted"/>
<dbReference type="InterPro" id="IPR001810">
    <property type="entry name" value="F-box_dom"/>
</dbReference>
<feature type="domain" description="F-box" evidence="2">
    <location>
        <begin position="17"/>
        <end position="63"/>
    </location>
</feature>
<dbReference type="Gene3D" id="1.20.1280.50">
    <property type="match status" value="1"/>
</dbReference>
<dbReference type="Gene3D" id="6.10.140.100">
    <property type="match status" value="1"/>
</dbReference>
<evidence type="ECO:0000313" key="4">
    <source>
        <dbReference type="Proteomes" id="UP000510647"/>
    </source>
</evidence>
<accession>A0A7H9HY59</accession>
<dbReference type="SUPFAM" id="SSF50978">
    <property type="entry name" value="WD40 repeat-like"/>
    <property type="match status" value="1"/>
</dbReference>
<dbReference type="SMART" id="SM00726">
    <property type="entry name" value="UIM"/>
    <property type="match status" value="4"/>
</dbReference>
<feature type="compositionally biased region" description="Polar residues" evidence="1">
    <location>
        <begin position="607"/>
        <end position="620"/>
    </location>
</feature>
<dbReference type="SMART" id="SM00256">
    <property type="entry name" value="FBOX"/>
    <property type="match status" value="1"/>
</dbReference>
<dbReference type="Proteomes" id="UP000510647">
    <property type="component" value="Chromosome 7"/>
</dbReference>
<dbReference type="EMBL" id="CP059273">
    <property type="protein sequence ID" value="QLQ81777.1"/>
    <property type="molecule type" value="Genomic_DNA"/>
</dbReference>
<dbReference type="InterPro" id="IPR036047">
    <property type="entry name" value="F-box-like_dom_sf"/>
</dbReference>
<dbReference type="InterPro" id="IPR036322">
    <property type="entry name" value="WD40_repeat_dom_sf"/>
</dbReference>
<protein>
    <recommendedName>
        <fullName evidence="2">F-box domain-containing protein</fullName>
    </recommendedName>
</protein>
<evidence type="ECO:0000259" key="2">
    <source>
        <dbReference type="PROSITE" id="PS50181"/>
    </source>
</evidence>
<dbReference type="PANTHER" id="PTHR14381:SF1">
    <property type="entry name" value="F-BOX_WD REPEAT-CONTAINING PROTEIN 4"/>
    <property type="match status" value="1"/>
</dbReference>
<keyword evidence="4" id="KW-1185">Reference proteome</keyword>
<dbReference type="SUPFAM" id="SSF81383">
    <property type="entry name" value="F-box domain"/>
    <property type="match status" value="1"/>
</dbReference>
<dbReference type="InterPro" id="IPR052301">
    <property type="entry name" value="SCF_F-box/WD-repeat"/>
</dbReference>
<dbReference type="AlphaFoldDB" id="A0A7H9HY59"/>
<sequence length="643" mass="73177">MANLECQHSGESSEQNRLCLVALPPEVLINIFSHVDEKDLYVLQQVCSYFSCLINDEELWKNLFVSKMHTCFFPSFAQSYKYSVEYMERVRGLKQWKHNRAIKTKYVLSPSPRFQAQIEKLIFDYPRCACYNDGIITLVQLHSRRKKDRLIYIPCTTPQGCSTMSFNINAAVFGRFDGRVFGKLLSNKSYLTPVTEFDARHSSCVTAITTSASQDSLEDWCVSGSENGDLIWWCEAHMVNSLKVSSKVILQVALYKNWTVALDIEKVYVIRDMKDIYKITLPKVKNSDGTDMTIQVQFQKVDFGSMSLVIADTRHIFVISLNPEGDFGRWRSMYVSEGISNLEIDAITSRREQNKNLAGQDGCYVAIMTTENSIKVLNIRAPGNNLKVETNLQFDEQIFTCQVSNLVLVCALSGRLQVFDAAGATLIKTVQKTDKYPQILAISQGKMIIGSGNIIHFLEYTPDTSYGKKQRGSGLRGHSNKWERTVDTELALYDEEESLRRKKALEHERLLQTYGGDLSDDELQLRIALMESEASNERGLDSAQEDDEDSDLKRAIEESQRVHQDRQFLETFADEEDEEFLRALEQSNTDQRQVQGRSLSRRMPQVINESTNNAGSNETYQAHVPDDDEALQLALALSLSEMH</sequence>
<evidence type="ECO:0000313" key="3">
    <source>
        <dbReference type="EMBL" id="QLQ81777.1"/>
    </source>
</evidence>
<name>A0A7H9HY59_9SACH</name>